<feature type="chain" id="PRO_5018042591" description="carbonic anhydrase" evidence="7">
    <location>
        <begin position="22"/>
        <end position="244"/>
    </location>
</feature>
<keyword evidence="7" id="KW-0732">Signal</keyword>
<evidence type="ECO:0000313" key="9">
    <source>
        <dbReference type="EMBL" id="RQM37309.1"/>
    </source>
</evidence>
<proteinExistence type="inferred from homology"/>
<gene>
    <name evidence="9" type="ORF">EB241_15170</name>
</gene>
<dbReference type="PROSITE" id="PS51144">
    <property type="entry name" value="ALPHA_CA_2"/>
    <property type="match status" value="1"/>
</dbReference>
<dbReference type="EMBL" id="RHHM01000012">
    <property type="protein sequence ID" value="RQM37309.1"/>
    <property type="molecule type" value="Genomic_DNA"/>
</dbReference>
<keyword evidence="5" id="KW-0456">Lyase</keyword>
<sequence>MKIKTSVLLLCIAASLSPAFSASNWSYEGQQSPEHWAELSKEFHTCHEGKYQSPVNITHVVHGHLPDLHIDFHTDTETIVNNDHTIMVTVRDNDHFLLDDKKFILKQFHFHAPSENHINGKAWPLEAHFVHADDNNELAVIAVMFKEGKENPGLTDLIAAFPSEKDHPEVFKQGVDLRKLLPSEKRYYRLSGSLTTPPCTEGVRWLVMKQPVTLSAEQLKAFKEALQHPNNRPIQDLHGRMVVD</sequence>
<dbReference type="InterPro" id="IPR041891">
    <property type="entry name" value="Alpha_CA_prokaryot-like"/>
</dbReference>
<dbReference type="GO" id="GO:0004089">
    <property type="term" value="F:carbonate dehydratase activity"/>
    <property type="evidence" value="ECO:0007669"/>
    <property type="project" value="UniProtKB-EC"/>
</dbReference>
<dbReference type="CDD" id="cd03124">
    <property type="entry name" value="alpha_CA_prokaryotic_like"/>
    <property type="match status" value="1"/>
</dbReference>
<dbReference type="GO" id="GO:0008270">
    <property type="term" value="F:zinc ion binding"/>
    <property type="evidence" value="ECO:0007669"/>
    <property type="project" value="InterPro"/>
</dbReference>
<organism evidence="9 10">
    <name type="scientific">Erwinia psidii</name>
    <dbReference type="NCBI Taxonomy" id="69224"/>
    <lineage>
        <taxon>Bacteria</taxon>
        <taxon>Pseudomonadati</taxon>
        <taxon>Pseudomonadota</taxon>
        <taxon>Gammaproteobacteria</taxon>
        <taxon>Enterobacterales</taxon>
        <taxon>Erwiniaceae</taxon>
        <taxon>Erwinia</taxon>
    </lineage>
</organism>
<dbReference type="InterPro" id="IPR001148">
    <property type="entry name" value="CA_dom"/>
</dbReference>
<evidence type="ECO:0000256" key="7">
    <source>
        <dbReference type="SAM" id="SignalP"/>
    </source>
</evidence>
<dbReference type="InterPro" id="IPR023561">
    <property type="entry name" value="Carbonic_anhydrase_a-class"/>
</dbReference>
<reference evidence="9 10" key="1">
    <citation type="submission" date="2018-10" db="EMBL/GenBank/DDBJ databases">
        <title>Draft genome sequence for the type isolate of Erwinia psidii, agent causal of bacterial blight in guava (Psidium guajava) and wilt and die-back of Eucalyptus spp.</title>
        <authorList>
            <person name="Hermenegildo P.S."/>
            <person name="Santos S.A."/>
            <person name="Guimaraes L.M.S."/>
            <person name="Vidigal P.M.P."/>
            <person name="Pereira I.C."/>
            <person name="Badel J.L."/>
            <person name="Alfenas-Zerbini P."/>
            <person name="Ferreira M.A.S.V."/>
            <person name="Alfenas A.C."/>
        </authorList>
    </citation>
    <scope>NUCLEOTIDE SEQUENCE [LARGE SCALE GENOMIC DNA]</scope>
    <source>
        <strain evidence="9 10">IBSBF 435</strain>
    </source>
</reference>
<dbReference type="PANTHER" id="PTHR18952">
    <property type="entry name" value="CARBONIC ANHYDRASE"/>
    <property type="match status" value="1"/>
</dbReference>
<evidence type="ECO:0000256" key="1">
    <source>
        <dbReference type="ARBA" id="ARBA00010718"/>
    </source>
</evidence>
<evidence type="ECO:0000256" key="2">
    <source>
        <dbReference type="ARBA" id="ARBA00012925"/>
    </source>
</evidence>
<dbReference type="Pfam" id="PF00194">
    <property type="entry name" value="Carb_anhydrase"/>
    <property type="match status" value="1"/>
</dbReference>
<name>A0A3N6UN01_9GAMM</name>
<comment type="caution">
    <text evidence="9">The sequence shown here is derived from an EMBL/GenBank/DDBJ whole genome shotgun (WGS) entry which is preliminary data.</text>
</comment>
<feature type="domain" description="Alpha-carbonic anhydrase" evidence="8">
    <location>
        <begin position="23"/>
        <end position="244"/>
    </location>
</feature>
<keyword evidence="3" id="KW-0479">Metal-binding</keyword>
<evidence type="ECO:0000256" key="5">
    <source>
        <dbReference type="ARBA" id="ARBA00023239"/>
    </source>
</evidence>
<evidence type="ECO:0000259" key="8">
    <source>
        <dbReference type="PROSITE" id="PS51144"/>
    </source>
</evidence>
<dbReference type="EC" id="4.2.1.1" evidence="2"/>
<dbReference type="Proteomes" id="UP000279457">
    <property type="component" value="Unassembled WGS sequence"/>
</dbReference>
<dbReference type="RefSeq" id="WP_124233891.1">
    <property type="nucleotide sequence ID" value="NZ_RHHM01000012.1"/>
</dbReference>
<protein>
    <recommendedName>
        <fullName evidence="2">carbonic anhydrase</fullName>
        <ecNumber evidence="2">4.2.1.1</ecNumber>
    </recommendedName>
</protein>
<dbReference type="InterPro" id="IPR036398">
    <property type="entry name" value="CA_dom_sf"/>
</dbReference>
<dbReference type="AlphaFoldDB" id="A0A3N6UN01"/>
<evidence type="ECO:0000256" key="3">
    <source>
        <dbReference type="ARBA" id="ARBA00022723"/>
    </source>
</evidence>
<evidence type="ECO:0000256" key="6">
    <source>
        <dbReference type="ARBA" id="ARBA00048348"/>
    </source>
</evidence>
<dbReference type="OrthoDB" id="5327615at2"/>
<accession>A0A3N6UN01</accession>
<keyword evidence="10" id="KW-1185">Reference proteome</keyword>
<dbReference type="Gene3D" id="3.10.200.10">
    <property type="entry name" value="Alpha carbonic anhydrase"/>
    <property type="match status" value="1"/>
</dbReference>
<comment type="similarity">
    <text evidence="1">Belongs to the alpha-carbonic anhydrase family.</text>
</comment>
<feature type="signal peptide" evidence="7">
    <location>
        <begin position="1"/>
        <end position="21"/>
    </location>
</feature>
<evidence type="ECO:0000313" key="10">
    <source>
        <dbReference type="Proteomes" id="UP000279457"/>
    </source>
</evidence>
<dbReference type="SUPFAM" id="SSF51069">
    <property type="entry name" value="Carbonic anhydrase"/>
    <property type="match status" value="1"/>
</dbReference>
<comment type="catalytic activity">
    <reaction evidence="6">
        <text>hydrogencarbonate + H(+) = CO2 + H2O</text>
        <dbReference type="Rhea" id="RHEA:10748"/>
        <dbReference type="ChEBI" id="CHEBI:15377"/>
        <dbReference type="ChEBI" id="CHEBI:15378"/>
        <dbReference type="ChEBI" id="CHEBI:16526"/>
        <dbReference type="ChEBI" id="CHEBI:17544"/>
        <dbReference type="EC" id="4.2.1.1"/>
    </reaction>
</comment>
<dbReference type="SMART" id="SM01057">
    <property type="entry name" value="Carb_anhydrase"/>
    <property type="match status" value="1"/>
</dbReference>
<evidence type="ECO:0000256" key="4">
    <source>
        <dbReference type="ARBA" id="ARBA00022833"/>
    </source>
</evidence>
<keyword evidence="4" id="KW-0862">Zinc</keyword>
<dbReference type="PANTHER" id="PTHR18952:SF265">
    <property type="entry name" value="CARBONIC ANHYDRASE"/>
    <property type="match status" value="1"/>
</dbReference>